<keyword evidence="6 11" id="KW-1133">Transmembrane helix</keyword>
<keyword evidence="8 11" id="KW-0472">Membrane</keyword>
<dbReference type="GO" id="GO:0061617">
    <property type="term" value="C:MICOS complex"/>
    <property type="evidence" value="ECO:0007669"/>
    <property type="project" value="UniProtKB-UniRule"/>
</dbReference>
<dbReference type="Pfam" id="PF17050">
    <property type="entry name" value="AIM5"/>
    <property type="match status" value="1"/>
</dbReference>
<dbReference type="AlphaFoldDB" id="A0A5C3EL41"/>
<sequence length="231" mass="24243">MAATRFILAPLGGVFVATSLLYTFRHTIAVRTHDTALALNRIKLQLNDIDPDNWDKEGKERVTREQLRPAYVAPVRPSVTEEIKARWNEHVIGAVDTLANANYYDLFANGIVSAKNMVSRIGSSDYSSSSSSSSANGSVGIPLEAQAAATGGIKTGVINTQGVSLRDNTSAARDVLPGPGSSIGSRLARAVGLDAGKVEKVVEAKTGPGLGKVGDGSAGRTFYLGEGTSLR</sequence>
<reference evidence="12 13" key="1">
    <citation type="submission" date="2018-03" db="EMBL/GenBank/DDBJ databases">
        <authorList>
            <person name="Guldener U."/>
        </authorList>
    </citation>
    <scope>NUCLEOTIDE SEQUENCE [LARGE SCALE GENOMIC DNA]</scope>
    <source>
        <strain evidence="12 13">NBRC100155</strain>
    </source>
</reference>
<evidence type="ECO:0000256" key="7">
    <source>
        <dbReference type="ARBA" id="ARBA00023128"/>
    </source>
</evidence>
<comment type="function">
    <text evidence="1 11">Component of the MICOS complex, a large protein complex of the mitochondrial inner membrane that plays crucial roles in the maintenance of crista junctions, inner membrane architecture, and formation of contact sites to the outer membrane.</text>
</comment>
<evidence type="ECO:0000256" key="10">
    <source>
        <dbReference type="ARBA" id="ARBA00032985"/>
    </source>
</evidence>
<keyword evidence="5 11" id="KW-0812">Transmembrane</keyword>
<evidence type="ECO:0000313" key="12">
    <source>
        <dbReference type="EMBL" id="SPO30457.1"/>
    </source>
</evidence>
<evidence type="ECO:0000256" key="8">
    <source>
        <dbReference type="ARBA" id="ARBA00023136"/>
    </source>
</evidence>
<name>A0A5C3EL41_9BASI</name>
<feature type="transmembrane region" description="Helical" evidence="11">
    <location>
        <begin position="6"/>
        <end position="24"/>
    </location>
</feature>
<keyword evidence="13" id="KW-1185">Reference proteome</keyword>
<evidence type="ECO:0000256" key="1">
    <source>
        <dbReference type="ARBA" id="ARBA00002689"/>
    </source>
</evidence>
<keyword evidence="7 11" id="KW-0496">Mitochondrion</keyword>
<keyword evidence="11" id="KW-0999">Mitochondrion inner membrane</keyword>
<evidence type="ECO:0000256" key="4">
    <source>
        <dbReference type="ARBA" id="ARBA00018170"/>
    </source>
</evidence>
<proteinExistence type="inferred from homology"/>
<accession>A0A5C3EL41</accession>
<evidence type="ECO:0000256" key="6">
    <source>
        <dbReference type="ARBA" id="ARBA00022989"/>
    </source>
</evidence>
<comment type="subunit">
    <text evidence="11">Component of the mitochondrial contact site and cristae organizing system (MICOS) complex.</text>
</comment>
<protein>
    <recommendedName>
        <fullName evidence="4 11">MICOS complex subunit MIC12</fullName>
    </recommendedName>
    <alternativeName>
        <fullName evidence="10 11">Altered inheritance of mitochondria protein 5, mitochondrial</fullName>
    </alternativeName>
    <alternativeName>
        <fullName evidence="9 11">Found in mitochondrial proteome protein 51</fullName>
    </alternativeName>
</protein>
<evidence type="ECO:0000256" key="9">
    <source>
        <dbReference type="ARBA" id="ARBA00032159"/>
    </source>
</evidence>
<dbReference type="InterPro" id="IPR031463">
    <property type="entry name" value="Mic12"/>
</dbReference>
<dbReference type="OrthoDB" id="3351759at2759"/>
<evidence type="ECO:0000256" key="5">
    <source>
        <dbReference type="ARBA" id="ARBA00022692"/>
    </source>
</evidence>
<evidence type="ECO:0000313" key="13">
    <source>
        <dbReference type="Proteomes" id="UP000324022"/>
    </source>
</evidence>
<gene>
    <name evidence="12" type="ORF">UTRI_06387</name>
</gene>
<comment type="subcellular location">
    <subcellularLocation>
        <location evidence="2">Membrane</location>
    </subcellularLocation>
    <subcellularLocation>
        <location evidence="11">Mitochondrion inner membrane</location>
        <topology evidence="11">Single-pass membrane protein</topology>
    </subcellularLocation>
</comment>
<dbReference type="GO" id="GO:0042407">
    <property type="term" value="P:cristae formation"/>
    <property type="evidence" value="ECO:0007669"/>
    <property type="project" value="InterPro"/>
</dbReference>
<dbReference type="EMBL" id="OOIN01000033">
    <property type="protein sequence ID" value="SPO30457.1"/>
    <property type="molecule type" value="Genomic_DNA"/>
</dbReference>
<evidence type="ECO:0000256" key="3">
    <source>
        <dbReference type="ARBA" id="ARBA00009188"/>
    </source>
</evidence>
<comment type="similarity">
    <text evidence="3 11">Belongs to the MICOS complex subunit Mic12 family.</text>
</comment>
<evidence type="ECO:0000256" key="11">
    <source>
        <dbReference type="RuleBase" id="RU363010"/>
    </source>
</evidence>
<evidence type="ECO:0000256" key="2">
    <source>
        <dbReference type="ARBA" id="ARBA00004370"/>
    </source>
</evidence>
<dbReference type="Proteomes" id="UP000324022">
    <property type="component" value="Unassembled WGS sequence"/>
</dbReference>
<dbReference type="GO" id="GO:0044284">
    <property type="term" value="C:mitochondrial crista junction"/>
    <property type="evidence" value="ECO:0007669"/>
    <property type="project" value="InterPro"/>
</dbReference>
<organism evidence="12 13">
    <name type="scientific">Ustilago trichophora</name>
    <dbReference type="NCBI Taxonomy" id="86804"/>
    <lineage>
        <taxon>Eukaryota</taxon>
        <taxon>Fungi</taxon>
        <taxon>Dikarya</taxon>
        <taxon>Basidiomycota</taxon>
        <taxon>Ustilaginomycotina</taxon>
        <taxon>Ustilaginomycetes</taxon>
        <taxon>Ustilaginales</taxon>
        <taxon>Ustilaginaceae</taxon>
        <taxon>Ustilago</taxon>
    </lineage>
</organism>